<feature type="domain" description="RRM" evidence="4">
    <location>
        <begin position="130"/>
        <end position="195"/>
    </location>
</feature>
<evidence type="ECO:0000259" key="4">
    <source>
        <dbReference type="PROSITE" id="PS50102"/>
    </source>
</evidence>
<protein>
    <recommendedName>
        <fullName evidence="4">RRM domain-containing protein</fullName>
    </recommendedName>
</protein>
<sequence>MADRRKYVKDEKDRDGGDVKPKLDDPPNSRLFIVCNKNITEEEFRSAFEKYGTIEEIWVVRDRNTGDPKGVTYIKFSKTSEAALALEEMNGCCIGSHPRPLKVMIAHSRDQGSKREMNEEERLLRLFCVVPKTTTDQMLRDHFKQFGDIDYVSVVKDRETKESKGFAYVKFHKVSHAAKAFEGCDRSYKAVFAEPKKQKNPYDIYDRFSGPPSTVTSFDSPLSPFSSSMYYTKVISSRFGVSKGFPFLCDYGRTLVLLIFECKMSVDFFLSYKLCLFNLHAFFSQNNS</sequence>
<proteinExistence type="predicted"/>
<dbReference type="EMBL" id="NEVH01021221">
    <property type="protein sequence ID" value="PNF19737.1"/>
    <property type="molecule type" value="Genomic_DNA"/>
</dbReference>
<gene>
    <name evidence="5" type="ORF">B7P43_G14744</name>
</gene>
<dbReference type="InterPro" id="IPR012677">
    <property type="entry name" value="Nucleotide-bd_a/b_plait_sf"/>
</dbReference>
<keyword evidence="6" id="KW-1185">Reference proteome</keyword>
<dbReference type="Pfam" id="PF00076">
    <property type="entry name" value="RRM_1"/>
    <property type="match status" value="2"/>
</dbReference>
<feature type="domain" description="RRM" evidence="4">
    <location>
        <begin position="29"/>
        <end position="108"/>
    </location>
</feature>
<evidence type="ECO:0000256" key="3">
    <source>
        <dbReference type="SAM" id="MobiDB-lite"/>
    </source>
</evidence>
<feature type="region of interest" description="Disordered" evidence="3">
    <location>
        <begin position="1"/>
        <end position="24"/>
    </location>
</feature>
<dbReference type="OrthoDB" id="78437at2759"/>
<dbReference type="InterPro" id="IPR052462">
    <property type="entry name" value="SLIRP/GR-RBP-like"/>
</dbReference>
<dbReference type="Proteomes" id="UP000235965">
    <property type="component" value="Unassembled WGS sequence"/>
</dbReference>
<comment type="caution">
    <text evidence="5">The sequence shown here is derived from an EMBL/GenBank/DDBJ whole genome shotgun (WGS) entry which is preliminary data.</text>
</comment>
<organism evidence="5 6">
    <name type="scientific">Cryptotermes secundus</name>
    <dbReference type="NCBI Taxonomy" id="105785"/>
    <lineage>
        <taxon>Eukaryota</taxon>
        <taxon>Metazoa</taxon>
        <taxon>Ecdysozoa</taxon>
        <taxon>Arthropoda</taxon>
        <taxon>Hexapoda</taxon>
        <taxon>Insecta</taxon>
        <taxon>Pterygota</taxon>
        <taxon>Neoptera</taxon>
        <taxon>Polyneoptera</taxon>
        <taxon>Dictyoptera</taxon>
        <taxon>Blattodea</taxon>
        <taxon>Blattoidea</taxon>
        <taxon>Termitoidae</taxon>
        <taxon>Kalotermitidae</taxon>
        <taxon>Cryptotermitinae</taxon>
        <taxon>Cryptotermes</taxon>
    </lineage>
</organism>
<dbReference type="InterPro" id="IPR000504">
    <property type="entry name" value="RRM_dom"/>
</dbReference>
<dbReference type="InterPro" id="IPR034203">
    <property type="entry name" value="RBM45_RRM1"/>
</dbReference>
<evidence type="ECO:0000313" key="6">
    <source>
        <dbReference type="Proteomes" id="UP000235965"/>
    </source>
</evidence>
<dbReference type="InterPro" id="IPR035979">
    <property type="entry name" value="RBD_domain_sf"/>
</dbReference>
<name>A0A2J7PTS5_9NEOP</name>
<dbReference type="PROSITE" id="PS50102">
    <property type="entry name" value="RRM"/>
    <property type="match status" value="2"/>
</dbReference>
<dbReference type="CDD" id="cd12366">
    <property type="entry name" value="RRM1_RBM45"/>
    <property type="match status" value="1"/>
</dbReference>
<dbReference type="PANTHER" id="PTHR48027">
    <property type="entry name" value="HETEROGENEOUS NUCLEAR RIBONUCLEOPROTEIN 87F-RELATED"/>
    <property type="match status" value="1"/>
</dbReference>
<evidence type="ECO:0000313" key="5">
    <source>
        <dbReference type="EMBL" id="PNF19735.1"/>
    </source>
</evidence>
<accession>A0A2J7PTS5</accession>
<dbReference type="GO" id="GO:0003723">
    <property type="term" value="F:RNA binding"/>
    <property type="evidence" value="ECO:0007669"/>
    <property type="project" value="UniProtKB-UniRule"/>
</dbReference>
<dbReference type="AlphaFoldDB" id="A0A2J7PTS5"/>
<evidence type="ECO:0000256" key="1">
    <source>
        <dbReference type="ARBA" id="ARBA00022884"/>
    </source>
</evidence>
<evidence type="ECO:0000256" key="2">
    <source>
        <dbReference type="PROSITE-ProRule" id="PRU00176"/>
    </source>
</evidence>
<dbReference type="EMBL" id="NEVH01021221">
    <property type="protein sequence ID" value="PNF19735.1"/>
    <property type="molecule type" value="Genomic_DNA"/>
</dbReference>
<dbReference type="SUPFAM" id="SSF54928">
    <property type="entry name" value="RNA-binding domain, RBD"/>
    <property type="match status" value="2"/>
</dbReference>
<reference evidence="5 6" key="1">
    <citation type="submission" date="2017-12" db="EMBL/GenBank/DDBJ databases">
        <title>Hemimetabolous genomes reveal molecular basis of termite eusociality.</title>
        <authorList>
            <person name="Harrison M.C."/>
            <person name="Jongepier E."/>
            <person name="Robertson H.M."/>
            <person name="Arning N."/>
            <person name="Bitard-Feildel T."/>
            <person name="Chao H."/>
            <person name="Childers C.P."/>
            <person name="Dinh H."/>
            <person name="Doddapaneni H."/>
            <person name="Dugan S."/>
            <person name="Gowin J."/>
            <person name="Greiner C."/>
            <person name="Han Y."/>
            <person name="Hu H."/>
            <person name="Hughes D.S.T."/>
            <person name="Huylmans A.-K."/>
            <person name="Kemena C."/>
            <person name="Kremer L.P.M."/>
            <person name="Lee S.L."/>
            <person name="Lopez-Ezquerra A."/>
            <person name="Mallet L."/>
            <person name="Monroy-Kuhn J.M."/>
            <person name="Moser A."/>
            <person name="Murali S.C."/>
            <person name="Muzny D.M."/>
            <person name="Otani S."/>
            <person name="Piulachs M.-D."/>
            <person name="Poelchau M."/>
            <person name="Qu J."/>
            <person name="Schaub F."/>
            <person name="Wada-Katsumata A."/>
            <person name="Worley K.C."/>
            <person name="Xie Q."/>
            <person name="Ylla G."/>
            <person name="Poulsen M."/>
            <person name="Gibbs R.A."/>
            <person name="Schal C."/>
            <person name="Richards S."/>
            <person name="Belles X."/>
            <person name="Korb J."/>
            <person name="Bornberg-Bauer E."/>
        </authorList>
    </citation>
    <scope>NUCLEOTIDE SEQUENCE [LARGE SCALE GENOMIC DNA]</scope>
    <source>
        <tissue evidence="5">Whole body</tissue>
    </source>
</reference>
<dbReference type="Gene3D" id="3.30.70.330">
    <property type="match status" value="2"/>
</dbReference>
<keyword evidence="1 2" id="KW-0694">RNA-binding</keyword>
<dbReference type="SMART" id="SM00360">
    <property type="entry name" value="RRM"/>
    <property type="match status" value="2"/>
</dbReference>